<dbReference type="SMART" id="SM01301">
    <property type="entry name" value="PTPlike_phytase"/>
    <property type="match status" value="1"/>
</dbReference>
<organism evidence="2 3">
    <name type="scientific">Cohnella herbarum</name>
    <dbReference type="NCBI Taxonomy" id="2728023"/>
    <lineage>
        <taxon>Bacteria</taxon>
        <taxon>Bacillati</taxon>
        <taxon>Bacillota</taxon>
        <taxon>Bacilli</taxon>
        <taxon>Bacillales</taxon>
        <taxon>Paenibacillaceae</taxon>
        <taxon>Cohnella</taxon>
    </lineage>
</organism>
<dbReference type="Pfam" id="PF14566">
    <property type="entry name" value="PTPlike_phytase"/>
    <property type="match status" value="1"/>
</dbReference>
<evidence type="ECO:0000313" key="2">
    <source>
        <dbReference type="EMBL" id="QJD87271.1"/>
    </source>
</evidence>
<dbReference type="PROSITE" id="PS50056">
    <property type="entry name" value="TYR_PHOSPHATASE_2"/>
    <property type="match status" value="1"/>
</dbReference>
<dbReference type="SUPFAM" id="SSF52799">
    <property type="entry name" value="(Phosphotyrosine protein) phosphatases II"/>
    <property type="match status" value="1"/>
</dbReference>
<feature type="domain" description="Tyrosine specific protein phosphatases" evidence="1">
    <location>
        <begin position="175"/>
        <end position="226"/>
    </location>
</feature>
<reference evidence="2 3" key="1">
    <citation type="submission" date="2020-04" db="EMBL/GenBank/DDBJ databases">
        <title>Genome sequencing of novel species.</title>
        <authorList>
            <person name="Heo J."/>
            <person name="Kim S.-J."/>
            <person name="Kim J.-S."/>
            <person name="Hong S.-B."/>
            <person name="Kwon S.-W."/>
        </authorList>
    </citation>
    <scope>NUCLEOTIDE SEQUENCE [LARGE SCALE GENOMIC DNA]</scope>
    <source>
        <strain evidence="2 3">MFER-1</strain>
    </source>
</reference>
<keyword evidence="3" id="KW-1185">Reference proteome</keyword>
<dbReference type="InterPro" id="IPR016130">
    <property type="entry name" value="Tyr_Pase_AS"/>
</dbReference>
<sequence>MNEPLLIIEAANTDDLPLRFRSTSSPLANDSGKTPEMHGFSELRMSGSGQFSQRGLRRIRREIGDTRAIVVDLRQESHGFVNGIAVCWFGKHNNANKGLTSEEVLLEEDRRFGFLKDAAAFNFDYLEGKSALRIDEPVVHPKAIYSEQEMVLQEGFDYIRFFVTDHHRPSDEEVDRFIAFSTSLPVSNWLHFHCRGGVGRTSSFMLMHDMLRNAKFVNFEELLRRHVLNGGRDMYRLHPDRGNYKNAPALERIAFIETFYRYCVDNQDEFVTTWSQWLNTRQSDINVKQS</sequence>
<gene>
    <name evidence="2" type="ORF">HH215_31575</name>
</gene>
<dbReference type="AlphaFoldDB" id="A0A7Z2VQE2"/>
<dbReference type="Gene3D" id="3.30.70.1690">
    <property type="match status" value="1"/>
</dbReference>
<protein>
    <submittedName>
        <fullName evidence="2">Phosphatase</fullName>
    </submittedName>
</protein>
<dbReference type="RefSeq" id="WP_169283516.1">
    <property type="nucleotide sequence ID" value="NZ_CP051680.1"/>
</dbReference>
<name>A0A7Z2VQE2_9BACL</name>
<evidence type="ECO:0000313" key="3">
    <source>
        <dbReference type="Proteomes" id="UP000502248"/>
    </source>
</evidence>
<dbReference type="Gene3D" id="3.90.190.10">
    <property type="entry name" value="Protein tyrosine phosphatase superfamily"/>
    <property type="match status" value="1"/>
</dbReference>
<dbReference type="InterPro" id="IPR000387">
    <property type="entry name" value="Tyr_Pase_dom"/>
</dbReference>
<evidence type="ECO:0000259" key="1">
    <source>
        <dbReference type="PROSITE" id="PS50056"/>
    </source>
</evidence>
<dbReference type="PROSITE" id="PS00383">
    <property type="entry name" value="TYR_PHOSPHATASE_1"/>
    <property type="match status" value="1"/>
</dbReference>
<dbReference type="Proteomes" id="UP000502248">
    <property type="component" value="Chromosome"/>
</dbReference>
<dbReference type="InterPro" id="IPR029021">
    <property type="entry name" value="Prot-tyrosine_phosphatase-like"/>
</dbReference>
<dbReference type="EMBL" id="CP051680">
    <property type="protein sequence ID" value="QJD87271.1"/>
    <property type="molecule type" value="Genomic_DNA"/>
</dbReference>
<accession>A0A7Z2VQE2</accession>
<proteinExistence type="predicted"/>
<dbReference type="KEGG" id="cheb:HH215_31575"/>